<comment type="caution">
    <text evidence="1">The sequence shown here is derived from an EMBL/GenBank/DDBJ whole genome shotgun (WGS) entry which is preliminary data.</text>
</comment>
<accession>A0ACB7RT58</accession>
<dbReference type="EMBL" id="CM023488">
    <property type="protein sequence ID" value="KAH6923694.1"/>
    <property type="molecule type" value="Genomic_DNA"/>
</dbReference>
<organism evidence="1 2">
    <name type="scientific">Hyalomma asiaticum</name>
    <name type="common">Tick</name>
    <dbReference type="NCBI Taxonomy" id="266040"/>
    <lineage>
        <taxon>Eukaryota</taxon>
        <taxon>Metazoa</taxon>
        <taxon>Ecdysozoa</taxon>
        <taxon>Arthropoda</taxon>
        <taxon>Chelicerata</taxon>
        <taxon>Arachnida</taxon>
        <taxon>Acari</taxon>
        <taxon>Parasitiformes</taxon>
        <taxon>Ixodida</taxon>
        <taxon>Ixodoidea</taxon>
        <taxon>Ixodidae</taxon>
        <taxon>Hyalomminae</taxon>
        <taxon>Hyalomma</taxon>
    </lineage>
</organism>
<gene>
    <name evidence="1" type="ORF">HPB50_005164</name>
</gene>
<evidence type="ECO:0000313" key="2">
    <source>
        <dbReference type="Proteomes" id="UP000821845"/>
    </source>
</evidence>
<evidence type="ECO:0000313" key="1">
    <source>
        <dbReference type="EMBL" id="KAH6923694.1"/>
    </source>
</evidence>
<name>A0ACB7RT58_HYAAI</name>
<dbReference type="Proteomes" id="UP000821845">
    <property type="component" value="Chromosome 8"/>
</dbReference>
<reference evidence="1" key="1">
    <citation type="submission" date="2020-05" db="EMBL/GenBank/DDBJ databases">
        <title>Large-scale comparative analyses of tick genomes elucidate their genetic diversity and vector capacities.</title>
        <authorList>
            <person name="Jia N."/>
            <person name="Wang J."/>
            <person name="Shi W."/>
            <person name="Du L."/>
            <person name="Sun Y."/>
            <person name="Zhan W."/>
            <person name="Jiang J."/>
            <person name="Wang Q."/>
            <person name="Zhang B."/>
            <person name="Ji P."/>
            <person name="Sakyi L.B."/>
            <person name="Cui X."/>
            <person name="Yuan T."/>
            <person name="Jiang B."/>
            <person name="Yang W."/>
            <person name="Lam T.T.-Y."/>
            <person name="Chang Q."/>
            <person name="Ding S."/>
            <person name="Wang X."/>
            <person name="Zhu J."/>
            <person name="Ruan X."/>
            <person name="Zhao L."/>
            <person name="Wei J."/>
            <person name="Que T."/>
            <person name="Du C."/>
            <person name="Cheng J."/>
            <person name="Dai P."/>
            <person name="Han X."/>
            <person name="Huang E."/>
            <person name="Gao Y."/>
            <person name="Liu J."/>
            <person name="Shao H."/>
            <person name="Ye R."/>
            <person name="Li L."/>
            <person name="Wei W."/>
            <person name="Wang X."/>
            <person name="Wang C."/>
            <person name="Yang T."/>
            <person name="Huo Q."/>
            <person name="Li W."/>
            <person name="Guo W."/>
            <person name="Chen H."/>
            <person name="Zhou L."/>
            <person name="Ni X."/>
            <person name="Tian J."/>
            <person name="Zhou Y."/>
            <person name="Sheng Y."/>
            <person name="Liu T."/>
            <person name="Pan Y."/>
            <person name="Xia L."/>
            <person name="Li J."/>
            <person name="Zhao F."/>
            <person name="Cao W."/>
        </authorList>
    </citation>
    <scope>NUCLEOTIDE SEQUENCE</scope>
    <source>
        <strain evidence="1">Hyas-2018</strain>
    </source>
</reference>
<sequence>MEKETSKKARRPITRLETSPARRSPQLPAADVFPSSRHGDGSQPAVTVASANRKVSKQEKWIELLRLEHSRPSPEEIDETVETAPRERPSRAKDASGKDGDISTPLSPYEYWRSQGPDAASPAAPFLSVPHSPYSGAQRSLRIPDNGSGVTTLTATPAGAQSHQWLTPQESTPLSPGLTGSPPRIRVLVSPTAAPPKAQPYDGFPGVPTYIGAPEVIVFTPRFSPSGAATPVRTPDAVPDTAHQQDPVELSHPIQGTGVGDAAEINKRARLTLLQVWALSTAAAGTLSLPLGLFILTYVSTGSGGKSGTLPTAGRPAVSFTGFASPSVITPGPFSGVPARCLRSVRLNDPNVSIVSTTYTPTGFQRTLHQIFCVFNVSRLGRANSMTPIDMPLDYCSSIVYWSLGVVASGAVESRVEQFDSTGVGLYKWRDMLDRIGLQDTRIMLTIGGYPQESAYFSRLGRDSGAMARFVTSLMKIVLKSYANGIVIDWVQPEPGCGRPEDRITLSLLIDAIRLAYRTSAAVVGGGEIAVTISKHVVLAREVMILVADRVDWFFAQTQLIEPSTAHGVDLCFSWAQAHGHVIGSLRGRGLYVEKICAGFSMAPLLAEGWQDRGRLPVVNALSSATSPDTGRATTSMVNVCSSPMDPPCKVTSNAGCLIFRKLHLPGNASFPAPFYIFEGRDLMHTSLSIGNVTTKFCAVLYDLDFDNFRTPCPALNAGVFAGLSHLVSVTVDPRSTSDLQLQPYC</sequence>
<proteinExistence type="predicted"/>
<protein>
    <submittedName>
        <fullName evidence="1">Uncharacterized protein</fullName>
    </submittedName>
</protein>
<keyword evidence="2" id="KW-1185">Reference proteome</keyword>